<dbReference type="EMBL" id="SHKW01000001">
    <property type="protein sequence ID" value="RZU40791.1"/>
    <property type="molecule type" value="Genomic_DNA"/>
</dbReference>
<dbReference type="PANTHER" id="PTHR18964:SF149">
    <property type="entry name" value="BIFUNCTIONAL UDP-N-ACETYLGLUCOSAMINE 2-EPIMERASE_N-ACETYLMANNOSAMINE KINASE"/>
    <property type="match status" value="1"/>
</dbReference>
<dbReference type="InterPro" id="IPR000600">
    <property type="entry name" value="ROK"/>
</dbReference>
<keyword evidence="3" id="KW-1185">Reference proteome</keyword>
<dbReference type="Gene3D" id="3.30.420.40">
    <property type="match status" value="2"/>
</dbReference>
<organism evidence="2 3">
    <name type="scientific">Edaphobacter modestus</name>
    <dbReference type="NCBI Taxonomy" id="388466"/>
    <lineage>
        <taxon>Bacteria</taxon>
        <taxon>Pseudomonadati</taxon>
        <taxon>Acidobacteriota</taxon>
        <taxon>Terriglobia</taxon>
        <taxon>Terriglobales</taxon>
        <taxon>Acidobacteriaceae</taxon>
        <taxon>Edaphobacter</taxon>
    </lineage>
</organism>
<dbReference type="Proteomes" id="UP000292958">
    <property type="component" value="Unassembled WGS sequence"/>
</dbReference>
<dbReference type="Pfam" id="PF00480">
    <property type="entry name" value="ROK"/>
    <property type="match status" value="1"/>
</dbReference>
<dbReference type="GO" id="GO:0016301">
    <property type="term" value="F:kinase activity"/>
    <property type="evidence" value="ECO:0007669"/>
    <property type="project" value="UniProtKB-KW"/>
</dbReference>
<accession>A0A4Q7YUL1</accession>
<keyword evidence="2" id="KW-0808">Transferase</keyword>
<comment type="similarity">
    <text evidence="1">Belongs to the ROK (NagC/XylR) family.</text>
</comment>
<reference evidence="2 3" key="1">
    <citation type="submission" date="2019-02" db="EMBL/GenBank/DDBJ databases">
        <title>Genomic Encyclopedia of Archaeal and Bacterial Type Strains, Phase II (KMG-II): from individual species to whole genera.</title>
        <authorList>
            <person name="Goeker M."/>
        </authorList>
    </citation>
    <scope>NUCLEOTIDE SEQUENCE [LARGE SCALE GENOMIC DNA]</scope>
    <source>
        <strain evidence="2 3">DSM 18101</strain>
    </source>
</reference>
<dbReference type="SUPFAM" id="SSF53067">
    <property type="entry name" value="Actin-like ATPase domain"/>
    <property type="match status" value="1"/>
</dbReference>
<evidence type="ECO:0000313" key="2">
    <source>
        <dbReference type="EMBL" id="RZU40791.1"/>
    </source>
</evidence>
<dbReference type="AlphaFoldDB" id="A0A4Q7YUL1"/>
<protein>
    <submittedName>
        <fullName evidence="2">Glucokinase</fullName>
    </submittedName>
</protein>
<dbReference type="InterPro" id="IPR043129">
    <property type="entry name" value="ATPase_NBD"/>
</dbReference>
<dbReference type="RefSeq" id="WP_130418814.1">
    <property type="nucleotide sequence ID" value="NZ_SHKW01000001.1"/>
</dbReference>
<evidence type="ECO:0000313" key="3">
    <source>
        <dbReference type="Proteomes" id="UP000292958"/>
    </source>
</evidence>
<dbReference type="OrthoDB" id="9795247at2"/>
<sequence length="317" mass="33765">MRALSIDLGGTHATCAVVEDRTIHTSQVVPTDGDRKLRELLPVLADTLRKLAADAGLGLGQIEGIAVGFCGLVDRKNARVTSTNLKYTDATEVDLKTWAAEEFGLPIAVENDARLALLGEWYAGSGTSSNDIVMMTLGTGIGGVAMIDGRLLVGKHFQAGCLGGHLAARFDGSPCNCGGIGCAESEASGWALPRICRGWPGFESSSLAGMELNFQNLFQTADDGDLVALAVREHCIRVWARTAASLIHAYDPELVLIGGGVMRRGDLIVPYIQQYVKEHTWTPWGTVQVRPAMLGDSAPLLGAVPLIELIKRSELDV</sequence>
<evidence type="ECO:0000256" key="1">
    <source>
        <dbReference type="ARBA" id="ARBA00006479"/>
    </source>
</evidence>
<name>A0A4Q7YUL1_9BACT</name>
<comment type="caution">
    <text evidence="2">The sequence shown here is derived from an EMBL/GenBank/DDBJ whole genome shotgun (WGS) entry which is preliminary data.</text>
</comment>
<proteinExistence type="inferred from homology"/>
<keyword evidence="2" id="KW-0418">Kinase</keyword>
<gene>
    <name evidence="2" type="ORF">BDD14_2274</name>
</gene>
<dbReference type="PANTHER" id="PTHR18964">
    <property type="entry name" value="ROK (REPRESSOR, ORF, KINASE) FAMILY"/>
    <property type="match status" value="1"/>
</dbReference>